<keyword evidence="2" id="KW-1133">Transmembrane helix</keyword>
<proteinExistence type="predicted"/>
<dbReference type="AlphaFoldDB" id="A0A7C8IZK4"/>
<feature type="transmembrane region" description="Helical" evidence="2">
    <location>
        <begin position="393"/>
        <end position="412"/>
    </location>
</feature>
<gene>
    <name evidence="3" type="ORF">GQX73_g2095</name>
</gene>
<feature type="transmembrane region" description="Helical" evidence="2">
    <location>
        <begin position="424"/>
        <end position="443"/>
    </location>
</feature>
<evidence type="ECO:0000256" key="1">
    <source>
        <dbReference type="SAM" id="MobiDB-lite"/>
    </source>
</evidence>
<organism evidence="3 4">
    <name type="scientific">Xylaria multiplex</name>
    <dbReference type="NCBI Taxonomy" id="323545"/>
    <lineage>
        <taxon>Eukaryota</taxon>
        <taxon>Fungi</taxon>
        <taxon>Dikarya</taxon>
        <taxon>Ascomycota</taxon>
        <taxon>Pezizomycotina</taxon>
        <taxon>Sordariomycetes</taxon>
        <taxon>Xylariomycetidae</taxon>
        <taxon>Xylariales</taxon>
        <taxon>Xylariaceae</taxon>
        <taxon>Xylaria</taxon>
    </lineage>
</organism>
<dbReference type="Proteomes" id="UP000481858">
    <property type="component" value="Unassembled WGS sequence"/>
</dbReference>
<dbReference type="EMBL" id="WUBL01000013">
    <property type="protein sequence ID" value="KAF2971504.1"/>
    <property type="molecule type" value="Genomic_DNA"/>
</dbReference>
<keyword evidence="4" id="KW-1185">Reference proteome</keyword>
<evidence type="ECO:0000313" key="4">
    <source>
        <dbReference type="Proteomes" id="UP000481858"/>
    </source>
</evidence>
<feature type="region of interest" description="Disordered" evidence="1">
    <location>
        <begin position="574"/>
        <end position="593"/>
    </location>
</feature>
<sequence length="593" mass="66454">MEYSTETTPIPEISEPEYRRSPAYLLKWTSAGIIKTQVHDAAQLRSCIQENNNSTRYLLVFHGLPVDYGVALKKAIDIDASLIEAHAGRRSYRPPRTNTKPIWAHYDYPELVHHSSETDDRQQKTVSRDLIGDPPTYMTSTGGDRVMLCRASMWLPEQAHVLFLDRAAWEDPKSGIFQKRYKAYAADKMPDGDGLSTIMMQVGANGAMTPVGDEIPSLETMFCDDLPEDYLDGEDLAGFLEELAIRKWEDFFEVSSLELTTGLAETSAFFSQALDCLERNLNVSRQRHKMIRRPIDAHPDIYSLPHIESQPSTTQWEALLFRLNRRVQLLSYLTPVVANTLTRRPSVEANMDAGFRVSSVGGHGEKYGYRSRNNYNTPTNSTLDENQRSLNRVAYIGGVLLPFSVVSGILAIEDPYGPSDSQFWIFWAVTIPLTLITLGVIYADSIRKVQVWVEVAASGKADSETSSNAPSCRKTNTDVEQALPVPVSGRMVEPVALSLVGEAPGAQEDEDESGEPDVIVEKRWKNAPAYKVDADADAEAMWASKKKWRKEELGWMGACATLFQVYKLKKGVPPKHLRHNHKADGLLRRARTN</sequence>
<accession>A0A7C8IZK4</accession>
<feature type="compositionally biased region" description="Basic and acidic residues" evidence="1">
    <location>
        <begin position="115"/>
        <end position="131"/>
    </location>
</feature>
<comment type="caution">
    <text evidence="3">The sequence shown here is derived from an EMBL/GenBank/DDBJ whole genome shotgun (WGS) entry which is preliminary data.</text>
</comment>
<evidence type="ECO:0000313" key="3">
    <source>
        <dbReference type="EMBL" id="KAF2971504.1"/>
    </source>
</evidence>
<keyword evidence="2" id="KW-0472">Membrane</keyword>
<protein>
    <submittedName>
        <fullName evidence="3">Uncharacterized protein</fullName>
    </submittedName>
</protein>
<name>A0A7C8IZK4_9PEZI</name>
<dbReference type="InParanoid" id="A0A7C8IZK4"/>
<dbReference type="OrthoDB" id="5428055at2759"/>
<keyword evidence="2" id="KW-0812">Transmembrane</keyword>
<evidence type="ECO:0000256" key="2">
    <source>
        <dbReference type="SAM" id="Phobius"/>
    </source>
</evidence>
<feature type="region of interest" description="Disordered" evidence="1">
    <location>
        <begin position="115"/>
        <end position="135"/>
    </location>
</feature>
<reference evidence="3 4" key="1">
    <citation type="submission" date="2019-12" db="EMBL/GenBank/DDBJ databases">
        <title>Draft genome sequence of the ascomycete Xylaria multiplex DSM 110363.</title>
        <authorList>
            <person name="Buettner E."/>
            <person name="Kellner H."/>
        </authorList>
    </citation>
    <scope>NUCLEOTIDE SEQUENCE [LARGE SCALE GENOMIC DNA]</scope>
    <source>
        <strain evidence="3 4">DSM 110363</strain>
    </source>
</reference>